<dbReference type="PROSITE" id="PS50082">
    <property type="entry name" value="WD_REPEATS_2"/>
    <property type="match status" value="3"/>
</dbReference>
<dbReference type="PANTHER" id="PTHR10856:SF44">
    <property type="entry name" value="CORONIN"/>
    <property type="match status" value="1"/>
</dbReference>
<feature type="repeat" description="WD" evidence="6">
    <location>
        <begin position="126"/>
        <end position="168"/>
    </location>
</feature>
<dbReference type="SUPFAM" id="SSF50978">
    <property type="entry name" value="WD40 repeat-like"/>
    <property type="match status" value="1"/>
</dbReference>
<dbReference type="InterPro" id="IPR015943">
    <property type="entry name" value="WD40/YVTN_repeat-like_dom_sf"/>
</dbReference>
<feature type="compositionally biased region" description="Polar residues" evidence="9">
    <location>
        <begin position="621"/>
        <end position="643"/>
    </location>
</feature>
<evidence type="ECO:0000313" key="12">
    <source>
        <dbReference type="Proteomes" id="UP000749559"/>
    </source>
</evidence>
<evidence type="ECO:0000256" key="6">
    <source>
        <dbReference type="PROSITE-ProRule" id="PRU00221"/>
    </source>
</evidence>
<evidence type="ECO:0000313" key="11">
    <source>
        <dbReference type="EMBL" id="CAH1789437.1"/>
    </source>
</evidence>
<feature type="region of interest" description="Disordered" evidence="9">
    <location>
        <begin position="989"/>
        <end position="1063"/>
    </location>
</feature>
<dbReference type="Gene3D" id="2.130.10.10">
    <property type="entry name" value="YVTN repeat-like/Quinoprotein amine dehydrogenase"/>
    <property type="match status" value="1"/>
</dbReference>
<accession>A0A8S4P5D1</accession>
<dbReference type="Pfam" id="PF00400">
    <property type="entry name" value="WD40"/>
    <property type="match status" value="2"/>
</dbReference>
<feature type="region of interest" description="Disordered" evidence="9">
    <location>
        <begin position="890"/>
        <end position="927"/>
    </location>
</feature>
<dbReference type="EMBL" id="CAIIXF020000007">
    <property type="protein sequence ID" value="CAH1789437.1"/>
    <property type="molecule type" value="Genomic_DNA"/>
</dbReference>
<keyword evidence="3 7" id="KW-0677">Repeat</keyword>
<dbReference type="Pfam" id="PF16300">
    <property type="entry name" value="WD40_4"/>
    <property type="match status" value="1"/>
</dbReference>
<feature type="compositionally biased region" description="Basic and acidic residues" evidence="9">
    <location>
        <begin position="902"/>
        <end position="912"/>
    </location>
</feature>
<feature type="compositionally biased region" description="Polar residues" evidence="9">
    <location>
        <begin position="1308"/>
        <end position="1326"/>
    </location>
</feature>
<evidence type="ECO:0000256" key="7">
    <source>
        <dbReference type="RuleBase" id="RU280818"/>
    </source>
</evidence>
<dbReference type="SMART" id="SM01167">
    <property type="entry name" value="DUF1900"/>
    <property type="match status" value="1"/>
</dbReference>
<dbReference type="SMART" id="SM01166">
    <property type="entry name" value="DUF1899"/>
    <property type="match status" value="1"/>
</dbReference>
<feature type="compositionally biased region" description="Acidic residues" evidence="9">
    <location>
        <begin position="949"/>
        <end position="961"/>
    </location>
</feature>
<organism evidence="11 12">
    <name type="scientific">Owenia fusiformis</name>
    <name type="common">Polychaete worm</name>
    <dbReference type="NCBI Taxonomy" id="6347"/>
    <lineage>
        <taxon>Eukaryota</taxon>
        <taxon>Metazoa</taxon>
        <taxon>Spiralia</taxon>
        <taxon>Lophotrochozoa</taxon>
        <taxon>Annelida</taxon>
        <taxon>Polychaeta</taxon>
        <taxon>Sedentaria</taxon>
        <taxon>Canalipalpata</taxon>
        <taxon>Sabellida</taxon>
        <taxon>Oweniida</taxon>
        <taxon>Oweniidae</taxon>
        <taxon>Owenia</taxon>
    </lineage>
</organism>
<protein>
    <recommendedName>
        <fullName evidence="7">Coronin</fullName>
    </recommendedName>
</protein>
<feature type="compositionally biased region" description="Basic and acidic residues" evidence="9">
    <location>
        <begin position="1172"/>
        <end position="1185"/>
    </location>
</feature>
<feature type="compositionally biased region" description="Low complexity" evidence="9">
    <location>
        <begin position="1038"/>
        <end position="1063"/>
    </location>
</feature>
<feature type="compositionally biased region" description="Basic and acidic residues" evidence="9">
    <location>
        <begin position="821"/>
        <end position="830"/>
    </location>
</feature>
<reference evidence="11" key="1">
    <citation type="submission" date="2022-03" db="EMBL/GenBank/DDBJ databases">
        <authorList>
            <person name="Martin C."/>
        </authorList>
    </citation>
    <scope>NUCLEOTIDE SEQUENCE</scope>
</reference>
<evidence type="ECO:0000256" key="3">
    <source>
        <dbReference type="ARBA" id="ARBA00022737"/>
    </source>
</evidence>
<feature type="compositionally biased region" description="Polar residues" evidence="9">
    <location>
        <begin position="992"/>
        <end position="1009"/>
    </location>
</feature>
<dbReference type="Pfam" id="PF08953">
    <property type="entry name" value="DUF1899"/>
    <property type="match status" value="1"/>
</dbReference>
<feature type="compositionally biased region" description="Basic and acidic residues" evidence="9">
    <location>
        <begin position="1010"/>
        <end position="1021"/>
    </location>
</feature>
<feature type="compositionally biased region" description="Polar residues" evidence="9">
    <location>
        <begin position="412"/>
        <end position="430"/>
    </location>
</feature>
<feature type="compositionally biased region" description="Polar residues" evidence="9">
    <location>
        <begin position="756"/>
        <end position="773"/>
    </location>
</feature>
<feature type="region of interest" description="Disordered" evidence="9">
    <location>
        <begin position="1428"/>
        <end position="1453"/>
    </location>
</feature>
<feature type="region of interest" description="Disordered" evidence="9">
    <location>
        <begin position="1172"/>
        <end position="1375"/>
    </location>
</feature>
<dbReference type="FunFam" id="2.130.10.10:FF:000502">
    <property type="entry name" value="Coronin"/>
    <property type="match status" value="1"/>
</dbReference>
<evidence type="ECO:0000256" key="4">
    <source>
        <dbReference type="ARBA" id="ARBA00023054"/>
    </source>
</evidence>
<keyword evidence="2 6" id="KW-0853">WD repeat</keyword>
<feature type="region of interest" description="Disordered" evidence="9">
    <location>
        <begin position="941"/>
        <end position="961"/>
    </location>
</feature>
<feature type="domain" description="DUF1899" evidence="10">
    <location>
        <begin position="2"/>
        <end position="67"/>
    </location>
</feature>
<dbReference type="Proteomes" id="UP000749559">
    <property type="component" value="Unassembled WGS sequence"/>
</dbReference>
<feature type="compositionally biased region" description="Basic and acidic residues" evidence="9">
    <location>
        <begin position="1430"/>
        <end position="1440"/>
    </location>
</feature>
<comment type="similarity">
    <text evidence="1 7">Belongs to the WD repeat coronin family.</text>
</comment>
<dbReference type="GO" id="GO:0051015">
    <property type="term" value="F:actin filament binding"/>
    <property type="evidence" value="ECO:0007669"/>
    <property type="project" value="TreeGrafter"/>
</dbReference>
<feature type="compositionally biased region" description="Polar residues" evidence="9">
    <location>
        <begin position="781"/>
        <end position="802"/>
    </location>
</feature>
<feature type="repeat" description="WD" evidence="6">
    <location>
        <begin position="169"/>
        <end position="210"/>
    </location>
</feature>
<feature type="compositionally biased region" description="Polar residues" evidence="9">
    <location>
        <begin position="1195"/>
        <end position="1211"/>
    </location>
</feature>
<dbReference type="PROSITE" id="PS50294">
    <property type="entry name" value="WD_REPEATS_REGION"/>
    <property type="match status" value="1"/>
</dbReference>
<feature type="repeat" description="WD" evidence="6">
    <location>
        <begin position="76"/>
        <end position="110"/>
    </location>
</feature>
<feature type="compositionally biased region" description="Polar residues" evidence="9">
    <location>
        <begin position="1351"/>
        <end position="1363"/>
    </location>
</feature>
<feature type="coiled-coil region" evidence="8">
    <location>
        <begin position="1464"/>
        <end position="1498"/>
    </location>
</feature>
<dbReference type="OrthoDB" id="1850764at2759"/>
<sequence length="1500" mass="167166">MAFRVRSSKFRHVYGNPVKKEFCYENVKITKNAHDANFCAVNPKFLAVVTESAGGGAFIILPIEKTGRIDINTHKVCGHTGPVLDVKWSPFSDHIIASCSDDATVKIWQIPEDGLKENLSDWLVDLHGHQRRVGFIEWHPTAEGIILSAGYDFRCILWNTETAEPINIISVHTDTIFGISWNREGSLFATVSKDKKVRVINPRSGEVVGEGMGHLGPKAMKLCFVGNNKLFTTGFSKVSDRQFAVWDIKDMSIPIKMESIDSSSGVLFPFCDQDTRVVFVAGKGDGNIRYFEITDEQPYCHYLSQYQSGSPQKGLGLMPKRGCDPFKCEIVRFYKLHSTKGLVEPISMIVPRKSEIFQDDIFPPTASLCPSLTADEWISGQNRDPILISLKDGALSETPTITTYRAVRHGSSVSNQSVTRRQNNAATPTTPEEKIPQSVRNIQRLSTSLDAHTIQDHIEEQQKVDKRNSVNDRVSAFESRDHTEVNKQTIYSSSSNVVEKNLTNGHSKTETQYHHQVEQYEETMETSEISAQLHQLENIDSSDDHGSDEPFRRVGSIRNKASMIEKMINQQNAIIVPDEDEKKPQITLMSEENTTDESEYFSRDNKFLRGSIRKKVQAMEQQLEQSKTGSWNLEPQHSSSSRPHVQDIFGSGSGSLKETKTRARPSLKDIFGDGLNQSEPTKDASNKISRGGSLKLKSGFNYDKEFEGLSSQNMMQFEPVRRGSFSSPKPIRKTPMTSPQPRRKAVITSPGMQRKQMMSQTSPQLQRKSSFDSAQYPIKSPQIQRPQESPQSARKFMNSPSGSGAGNHKASLTIGTLAGPTDERERRVSLDESDIEPSSPRLTPRRLSVERLHIFESDDEGDVSFESKAVLKLGRKRDPSPQRVVKLTRTPSNELARNLGGSHDESPTREFSPHPVVQKPSPNEHLLSKVKRVSETISPMITRKADSLESPDSEEKEAIDSLDEVLSPVAKIKDESEQWLWSKLYQEETCSRSDIVQDTPVDNTSPESTLKSDCRTGKQVERSSSMTSLPNEQWRQKNIISKENSESSTTSVSRTTSVSSVTTSIKSVTSSSIGSLQAPSNANTQLSTTLVSSTTSNHSEEKSVFVFPNNTTKTEPLPVENSLLSVENSPHNIPTKSPISPSIGKKTFRIVTKTGTKTIEVGADTKISAIESEKGGKTRSADSKKKVPIKRFITRSENTPPKLTPSDQTARNIKDTNKAHKVTQPSETDDPSPTNEEIMEASEAYLRAMKEKKRKQRHSRNEHSNIHHKSKPNVSQTNGTHEEPKLMNNAQRSSDDSYKVRDKFEKLSQATPPENSNLSRIGSINKHSVKSTEDTGVSGEVRPTSLDITPATKSQSNAVSPSAETPMPKIPQNAELSKISPTKYYDDADASVRPSSIKAAVIASSDTGHMNSDDLGGNEVSHVKKVWAPRKFESPDKDIPVENGTGPRTDPELRKAYFRQLEEIRSLKEHLGLKDKRIRQLEDELRSLKDDQSRLTESNC</sequence>
<evidence type="ECO:0000256" key="9">
    <source>
        <dbReference type="SAM" id="MobiDB-lite"/>
    </source>
</evidence>
<dbReference type="SMART" id="SM00320">
    <property type="entry name" value="WD40"/>
    <property type="match status" value="4"/>
</dbReference>
<dbReference type="InterPro" id="IPR015048">
    <property type="entry name" value="DUF1899"/>
</dbReference>
<dbReference type="InterPro" id="IPR001680">
    <property type="entry name" value="WD40_rpt"/>
</dbReference>
<keyword evidence="12" id="KW-1185">Reference proteome</keyword>
<gene>
    <name evidence="11" type="ORF">OFUS_LOCUS14793</name>
</gene>
<keyword evidence="5" id="KW-0009">Actin-binding</keyword>
<dbReference type="InterPro" id="IPR036322">
    <property type="entry name" value="WD40_repeat_dom_sf"/>
</dbReference>
<comment type="caution">
    <text evidence="11">The sequence shown here is derived from an EMBL/GenBank/DDBJ whole genome shotgun (WGS) entry which is preliminary data.</text>
</comment>
<evidence type="ECO:0000256" key="1">
    <source>
        <dbReference type="ARBA" id="ARBA00009482"/>
    </source>
</evidence>
<feature type="region of interest" description="Disordered" evidence="9">
    <location>
        <begin position="412"/>
        <end position="434"/>
    </location>
</feature>
<evidence type="ECO:0000256" key="5">
    <source>
        <dbReference type="ARBA" id="ARBA00023203"/>
    </source>
</evidence>
<evidence type="ECO:0000259" key="10">
    <source>
        <dbReference type="SMART" id="SM01166"/>
    </source>
</evidence>
<dbReference type="PANTHER" id="PTHR10856">
    <property type="entry name" value="CORONIN"/>
    <property type="match status" value="1"/>
</dbReference>
<keyword evidence="4 8" id="KW-0175">Coiled coil</keyword>
<name>A0A8S4P5D1_OWEFU</name>
<feature type="compositionally biased region" description="Polar residues" evidence="9">
    <location>
        <begin position="1223"/>
        <end position="1235"/>
    </location>
</feature>
<dbReference type="PROSITE" id="PS00678">
    <property type="entry name" value="WD_REPEATS_1"/>
    <property type="match status" value="1"/>
</dbReference>
<dbReference type="InterPro" id="IPR015505">
    <property type="entry name" value="Coronin"/>
</dbReference>
<feature type="compositionally biased region" description="Basic and acidic residues" evidence="9">
    <location>
        <begin position="1293"/>
        <end position="1306"/>
    </location>
</feature>
<evidence type="ECO:0000256" key="8">
    <source>
        <dbReference type="SAM" id="Coils"/>
    </source>
</evidence>
<feature type="compositionally biased region" description="Basic and acidic residues" evidence="9">
    <location>
        <begin position="657"/>
        <end position="671"/>
    </location>
</feature>
<dbReference type="InterPro" id="IPR019775">
    <property type="entry name" value="WD40_repeat_CS"/>
</dbReference>
<proteinExistence type="inferred from homology"/>
<evidence type="ECO:0000256" key="2">
    <source>
        <dbReference type="ARBA" id="ARBA00022574"/>
    </source>
</evidence>
<feature type="compositionally biased region" description="Polar residues" evidence="9">
    <location>
        <begin position="1022"/>
        <end position="1033"/>
    </location>
</feature>
<feature type="region of interest" description="Disordered" evidence="9">
    <location>
        <begin position="721"/>
        <end position="842"/>
    </location>
</feature>
<feature type="region of interest" description="Disordered" evidence="9">
    <location>
        <begin position="621"/>
        <end position="697"/>
    </location>
</feature>